<gene>
    <name evidence="1" type="ORF">DUI87_00627</name>
</gene>
<organism evidence="1 2">
    <name type="scientific">Hirundo rustica rustica</name>
    <dbReference type="NCBI Taxonomy" id="333673"/>
    <lineage>
        <taxon>Eukaryota</taxon>
        <taxon>Metazoa</taxon>
        <taxon>Chordata</taxon>
        <taxon>Craniata</taxon>
        <taxon>Vertebrata</taxon>
        <taxon>Euteleostomi</taxon>
        <taxon>Archelosauria</taxon>
        <taxon>Archosauria</taxon>
        <taxon>Dinosauria</taxon>
        <taxon>Saurischia</taxon>
        <taxon>Theropoda</taxon>
        <taxon>Coelurosauria</taxon>
        <taxon>Aves</taxon>
        <taxon>Neognathae</taxon>
        <taxon>Neoaves</taxon>
        <taxon>Telluraves</taxon>
        <taxon>Australaves</taxon>
        <taxon>Passeriformes</taxon>
        <taxon>Sylvioidea</taxon>
        <taxon>Hirundinidae</taxon>
        <taxon>Hirundo</taxon>
    </lineage>
</organism>
<evidence type="ECO:0008006" key="3">
    <source>
        <dbReference type="Google" id="ProtNLM"/>
    </source>
</evidence>
<dbReference type="AlphaFoldDB" id="A0A3M0LAA4"/>
<dbReference type="OrthoDB" id="416454at2759"/>
<keyword evidence="2" id="KW-1185">Reference proteome</keyword>
<sequence>MQVWDHLMKLNNHQSMETDEMHHRILGNWLMMLSSHSPSHLKTHGSQVEVPKDWKIGIVAPSFKKGEKKGKRKGELQSDKPHLYAWEDHGADPSRKWKLVTSGACQGSLLGLVLFNTLINVTDSGIECTLSKTAGDTKLSSAADTTEGWDAYQRDLDKPENCAHELHEVQLVPVPGAAPGSAIPGVKTGRSH</sequence>
<proteinExistence type="predicted"/>
<accession>A0A3M0LAA4</accession>
<comment type="caution">
    <text evidence="1">The sequence shown here is derived from an EMBL/GenBank/DDBJ whole genome shotgun (WGS) entry which is preliminary data.</text>
</comment>
<dbReference type="Proteomes" id="UP000269221">
    <property type="component" value="Unassembled WGS sequence"/>
</dbReference>
<reference evidence="1 2" key="1">
    <citation type="submission" date="2018-07" db="EMBL/GenBank/DDBJ databases">
        <title>A high quality draft genome assembly of the barn swallow (H. rustica rustica).</title>
        <authorList>
            <person name="Formenti G."/>
            <person name="Chiara M."/>
            <person name="Poveda L."/>
            <person name="Francoijs K.-J."/>
            <person name="Bonisoli-Alquati A."/>
            <person name="Canova L."/>
            <person name="Gianfranceschi L."/>
            <person name="Horner D.S."/>
            <person name="Saino N."/>
        </authorList>
    </citation>
    <scope>NUCLEOTIDE SEQUENCE [LARGE SCALE GENOMIC DNA]</scope>
    <source>
        <strain evidence="1">Chelidonia</strain>
        <tissue evidence="1">Blood</tissue>
    </source>
</reference>
<name>A0A3M0LAA4_HIRRU</name>
<evidence type="ECO:0000313" key="1">
    <source>
        <dbReference type="EMBL" id="RMC22315.1"/>
    </source>
</evidence>
<evidence type="ECO:0000313" key="2">
    <source>
        <dbReference type="Proteomes" id="UP000269221"/>
    </source>
</evidence>
<protein>
    <recommendedName>
        <fullName evidence="3">Rna-directed dna polymerase from mobile element jockey-like</fullName>
    </recommendedName>
</protein>
<dbReference type="EMBL" id="QRBI01000092">
    <property type="protein sequence ID" value="RMC22315.1"/>
    <property type="molecule type" value="Genomic_DNA"/>
</dbReference>